<keyword evidence="4" id="KW-1185">Reference proteome</keyword>
<feature type="region of interest" description="Disordered" evidence="1">
    <location>
        <begin position="1"/>
        <end position="24"/>
    </location>
</feature>
<proteinExistence type="predicted"/>
<dbReference type="InterPro" id="IPR016181">
    <property type="entry name" value="Acyl_CoA_acyltransferase"/>
</dbReference>
<feature type="domain" description="N-acetyltransferase" evidence="2">
    <location>
        <begin position="27"/>
        <end position="176"/>
    </location>
</feature>
<dbReference type="SUPFAM" id="SSF55729">
    <property type="entry name" value="Acyl-CoA N-acyltransferases (Nat)"/>
    <property type="match status" value="1"/>
</dbReference>
<evidence type="ECO:0000313" key="4">
    <source>
        <dbReference type="Proteomes" id="UP000239724"/>
    </source>
</evidence>
<gene>
    <name evidence="3" type="ORF">CCS01_29440</name>
</gene>
<comment type="caution">
    <text evidence="3">The sequence shown here is derived from an EMBL/GenBank/DDBJ whole genome shotgun (WGS) entry which is preliminary data.</text>
</comment>
<dbReference type="CDD" id="cd04301">
    <property type="entry name" value="NAT_SF"/>
    <property type="match status" value="1"/>
</dbReference>
<dbReference type="GO" id="GO:0016747">
    <property type="term" value="F:acyltransferase activity, transferring groups other than amino-acyl groups"/>
    <property type="evidence" value="ECO:0007669"/>
    <property type="project" value="InterPro"/>
</dbReference>
<organism evidence="3 4">
    <name type="scientific">Rhodopila globiformis</name>
    <name type="common">Rhodopseudomonas globiformis</name>
    <dbReference type="NCBI Taxonomy" id="1071"/>
    <lineage>
        <taxon>Bacteria</taxon>
        <taxon>Pseudomonadati</taxon>
        <taxon>Pseudomonadota</taxon>
        <taxon>Alphaproteobacteria</taxon>
        <taxon>Acetobacterales</taxon>
        <taxon>Acetobacteraceae</taxon>
        <taxon>Rhodopila</taxon>
    </lineage>
</organism>
<sequence length="200" mass="22062">MLPATRAVPDAPPTKQQKGRPVRPRSLRLRAPRSLREWARYHDIRKRCLFEKYNGKGTPYYFEYDPNHPDERDPANHPLVFLADGQVVGTIRIDLKPDGHAVFRLVAIDDPWQGDGLGSAMLAMAEAFAADAGADMICLNAVPDAYRFYTRHGFAPQRWVGCTGNPTEIPVVKPIAEAMTPRTPIPPVPVAVTAIAQAAA</sequence>
<evidence type="ECO:0000313" key="3">
    <source>
        <dbReference type="EMBL" id="PPQ26688.1"/>
    </source>
</evidence>
<dbReference type="Gene3D" id="3.40.630.30">
    <property type="match status" value="1"/>
</dbReference>
<dbReference type="InterPro" id="IPR000182">
    <property type="entry name" value="GNAT_dom"/>
</dbReference>
<dbReference type="PROSITE" id="PS51186">
    <property type="entry name" value="GNAT"/>
    <property type="match status" value="1"/>
</dbReference>
<accession>A0A2S6MWF8</accession>
<dbReference type="EMBL" id="NHRY01000267">
    <property type="protein sequence ID" value="PPQ26688.1"/>
    <property type="molecule type" value="Genomic_DNA"/>
</dbReference>
<dbReference type="Proteomes" id="UP000239724">
    <property type="component" value="Unassembled WGS sequence"/>
</dbReference>
<reference evidence="3 4" key="1">
    <citation type="journal article" date="2018" name="Arch. Microbiol.">
        <title>New insights into the metabolic potential of the phototrophic purple bacterium Rhodopila globiformis DSM 161(T) from its draft genome sequence and evidence for a vanadium-dependent nitrogenase.</title>
        <authorList>
            <person name="Imhoff J.F."/>
            <person name="Rahn T."/>
            <person name="Kunzel S."/>
            <person name="Neulinger S.C."/>
        </authorList>
    </citation>
    <scope>NUCLEOTIDE SEQUENCE [LARGE SCALE GENOMIC DNA]</scope>
    <source>
        <strain evidence="3 4">DSM 161</strain>
    </source>
</reference>
<dbReference type="Pfam" id="PF00583">
    <property type="entry name" value="Acetyltransf_1"/>
    <property type="match status" value="1"/>
</dbReference>
<evidence type="ECO:0000259" key="2">
    <source>
        <dbReference type="PROSITE" id="PS51186"/>
    </source>
</evidence>
<name>A0A2S6MWF8_RHOGL</name>
<protein>
    <recommendedName>
        <fullName evidence="2">N-acetyltransferase domain-containing protein</fullName>
    </recommendedName>
</protein>
<evidence type="ECO:0000256" key="1">
    <source>
        <dbReference type="SAM" id="MobiDB-lite"/>
    </source>
</evidence>
<dbReference type="AlphaFoldDB" id="A0A2S6MWF8"/>